<sequence>MSGIKGGPCGQKIQCQDPCKNPRRDPCQKVPICVDPCQKVPICVDPCQKVPICVDPCQDPCKPGRGSYNVYKQDPCNPCCPDPCQGQGGYYSNK</sequence>
<proteinExistence type="predicted"/>
<organism evidence="1 2">
    <name type="scientific">Engystomops pustulosus</name>
    <name type="common">Tungara frog</name>
    <name type="synonym">Physalaemus pustulosus</name>
    <dbReference type="NCBI Taxonomy" id="76066"/>
    <lineage>
        <taxon>Eukaryota</taxon>
        <taxon>Metazoa</taxon>
        <taxon>Chordata</taxon>
        <taxon>Craniata</taxon>
        <taxon>Vertebrata</taxon>
        <taxon>Euteleostomi</taxon>
        <taxon>Amphibia</taxon>
        <taxon>Batrachia</taxon>
        <taxon>Anura</taxon>
        <taxon>Neobatrachia</taxon>
        <taxon>Hyloidea</taxon>
        <taxon>Leptodactylidae</taxon>
        <taxon>Leiuperinae</taxon>
        <taxon>Engystomops</taxon>
    </lineage>
</organism>
<gene>
    <name evidence="1" type="ORF">GDO81_004298</name>
</gene>
<comment type="caution">
    <text evidence="1">The sequence shown here is derived from an EMBL/GenBank/DDBJ whole genome shotgun (WGS) entry which is preliminary data.</text>
</comment>
<reference evidence="1" key="1">
    <citation type="thesis" date="2020" institute="ProQuest LLC" country="789 East Eisenhower Parkway, Ann Arbor, MI, USA">
        <title>Comparative Genomics and Chromosome Evolution.</title>
        <authorList>
            <person name="Mudd A.B."/>
        </authorList>
    </citation>
    <scope>NUCLEOTIDE SEQUENCE</scope>
    <source>
        <strain evidence="1">237g6f4</strain>
        <tissue evidence="1">Blood</tissue>
    </source>
</reference>
<dbReference type="AlphaFoldDB" id="A0AAV6ZX40"/>
<accession>A0AAV6ZX40</accession>
<evidence type="ECO:0000313" key="2">
    <source>
        <dbReference type="Proteomes" id="UP000824782"/>
    </source>
</evidence>
<keyword evidence="2" id="KW-1185">Reference proteome</keyword>
<dbReference type="Proteomes" id="UP000824782">
    <property type="component" value="Unassembled WGS sequence"/>
</dbReference>
<evidence type="ECO:0000313" key="1">
    <source>
        <dbReference type="EMBL" id="KAG8551840.1"/>
    </source>
</evidence>
<protein>
    <submittedName>
        <fullName evidence="1">Uncharacterized protein</fullName>
    </submittedName>
</protein>
<name>A0AAV6ZX40_ENGPU</name>
<dbReference type="EMBL" id="WNYA01000011">
    <property type="protein sequence ID" value="KAG8551840.1"/>
    <property type="molecule type" value="Genomic_DNA"/>
</dbReference>